<evidence type="ECO:0000313" key="2">
    <source>
        <dbReference type="Proteomes" id="UP000553016"/>
    </source>
</evidence>
<dbReference type="AlphaFoldDB" id="A0A842F0A5"/>
<protein>
    <submittedName>
        <fullName evidence="1">Uncharacterized protein</fullName>
    </submittedName>
</protein>
<reference evidence="1 2" key="1">
    <citation type="submission" date="2020-03" db="EMBL/GenBank/DDBJ databases">
        <title>Soil Listeria distribution.</title>
        <authorList>
            <person name="Liao J."/>
            <person name="Wiedmann M."/>
        </authorList>
    </citation>
    <scope>NUCLEOTIDE SEQUENCE [LARGE SCALE GENOMIC DNA]</scope>
    <source>
        <strain evidence="1 2">FSL L7-0149</strain>
    </source>
</reference>
<dbReference type="EMBL" id="JAARZA010000016">
    <property type="protein sequence ID" value="MBC2242374.1"/>
    <property type="molecule type" value="Genomic_DNA"/>
</dbReference>
<name>A0A842F0A5_9LIST</name>
<sequence length="65" mass="7321">MRLRDCDVDPDKLTIEISVDNKSPQILLISEGKACIAKLPARGEAIVTTHDNKVKRVKWDEGDQF</sequence>
<dbReference type="RefSeq" id="WP_185541857.1">
    <property type="nucleotide sequence ID" value="NZ_JAARZA010000016.1"/>
</dbReference>
<accession>A0A842F0A5</accession>
<dbReference type="InterPro" id="IPR035530">
    <property type="entry name" value="PBSX_XtrA"/>
</dbReference>
<proteinExistence type="predicted"/>
<evidence type="ECO:0000313" key="1">
    <source>
        <dbReference type="EMBL" id="MBC2242374.1"/>
    </source>
</evidence>
<comment type="caution">
    <text evidence="1">The sequence shown here is derived from an EMBL/GenBank/DDBJ whole genome shotgun (WGS) entry which is preliminary data.</text>
</comment>
<gene>
    <name evidence="1" type="ORF">HCB35_18040</name>
</gene>
<dbReference type="Pfam" id="PF17356">
    <property type="entry name" value="PBSX_XtrA"/>
    <property type="match status" value="1"/>
</dbReference>
<organism evidence="1 2">
    <name type="scientific">Listeria booriae</name>
    <dbReference type="NCBI Taxonomy" id="1552123"/>
    <lineage>
        <taxon>Bacteria</taxon>
        <taxon>Bacillati</taxon>
        <taxon>Bacillota</taxon>
        <taxon>Bacilli</taxon>
        <taxon>Bacillales</taxon>
        <taxon>Listeriaceae</taxon>
        <taxon>Listeria</taxon>
    </lineage>
</organism>
<dbReference type="Proteomes" id="UP000553016">
    <property type="component" value="Unassembled WGS sequence"/>
</dbReference>